<proteinExistence type="predicted"/>
<evidence type="ECO:0000313" key="1">
    <source>
        <dbReference type="EMBL" id="KAF1747668.1"/>
    </source>
</evidence>
<dbReference type="InterPro" id="IPR005331">
    <property type="entry name" value="Sulfotransferase"/>
</dbReference>
<comment type="caution">
    <text evidence="1">The sequence shown here is derived from an EMBL/GenBank/DDBJ whole genome shotgun (WGS) entry which is preliminary data.</text>
</comment>
<dbReference type="CTD" id="9825397"/>
<accession>A0A6A5FYC0</accession>
<evidence type="ECO:0000313" key="2">
    <source>
        <dbReference type="Proteomes" id="UP000483820"/>
    </source>
</evidence>
<reference evidence="1 2" key="1">
    <citation type="submission" date="2019-12" db="EMBL/GenBank/DDBJ databases">
        <title>Chromosome-level assembly of the Caenorhabditis remanei genome.</title>
        <authorList>
            <person name="Teterina A.A."/>
            <person name="Willis J.H."/>
            <person name="Phillips P.C."/>
        </authorList>
    </citation>
    <scope>NUCLEOTIDE SEQUENCE [LARGE SCALE GENOMIC DNA]</scope>
    <source>
        <strain evidence="1 2">PX506</strain>
        <tissue evidence="1">Whole organism</tissue>
    </source>
</reference>
<dbReference type="GO" id="GO:0016020">
    <property type="term" value="C:membrane"/>
    <property type="evidence" value="ECO:0007669"/>
    <property type="project" value="InterPro"/>
</dbReference>
<dbReference type="InterPro" id="IPR007669">
    <property type="entry name" value="Chst-1-like"/>
</dbReference>
<dbReference type="PANTHER" id="PTHR22900:SF5">
    <property type="entry name" value="PROTEIN CBG14245"/>
    <property type="match status" value="1"/>
</dbReference>
<dbReference type="GO" id="GO:0047756">
    <property type="term" value="F:chondroitin 4-sulfotransferase activity"/>
    <property type="evidence" value="ECO:0007669"/>
    <property type="project" value="InterPro"/>
</dbReference>
<dbReference type="RefSeq" id="XP_053579306.1">
    <property type="nucleotide sequence ID" value="XM_053735740.1"/>
</dbReference>
<dbReference type="Pfam" id="PF03567">
    <property type="entry name" value="Sulfotransfer_2"/>
    <property type="match status" value="2"/>
</dbReference>
<protein>
    <submittedName>
        <fullName evidence="1">Uncharacterized protein</fullName>
    </submittedName>
</protein>
<dbReference type="GeneID" id="9825397"/>
<organism evidence="1 2">
    <name type="scientific">Caenorhabditis remanei</name>
    <name type="common">Caenorhabditis vulgaris</name>
    <dbReference type="NCBI Taxonomy" id="31234"/>
    <lineage>
        <taxon>Eukaryota</taxon>
        <taxon>Metazoa</taxon>
        <taxon>Ecdysozoa</taxon>
        <taxon>Nematoda</taxon>
        <taxon>Chromadorea</taxon>
        <taxon>Rhabditida</taxon>
        <taxon>Rhabditina</taxon>
        <taxon>Rhabditomorpha</taxon>
        <taxon>Rhabditoidea</taxon>
        <taxon>Rhabditidae</taxon>
        <taxon>Peloderinae</taxon>
        <taxon>Caenorhabditis</taxon>
    </lineage>
</organism>
<dbReference type="KEGG" id="crq:GCK72_024134"/>
<dbReference type="PANTHER" id="PTHR22900">
    <property type="entry name" value="PROTEIN CBG14245-RELATED"/>
    <property type="match status" value="1"/>
</dbReference>
<sequence>MHSYQRFVRQAEEYPISNNEDVPKKEKQMKTFFSLYNNMDEILGQNSDILPPRVLNSTAHEFCNNTDHCIRPFMRHETRYRVAPDYKMAHCVVHKSMSTVITGIMCYLYNRDHFVKVDKQMNMSEWDKASLCRGDNTFRHLRSVEKRFNASEMDGWSLSMITRDPIDRFVSGYVDRCIRVAEGPSPCNGCDKNMTCFILSEYERFKKQANKGVLTNTFEDRHFYPQNWRCDIKTMRNKYEFIRYSSDPSKQLMEDLFKIARRQGIPESELEYIEDELTKNRKTTHTTAYSPAREFYQRRPVIHENSTMLVAPKSRNVREEQIRLFALNEIVKANSHVSPQYKMVNCVVQKSMSTMMTGAMCYLYNETQYEQSGRNFDDEFSGRFCKDTNEFKSVTGVREAFNISYVKTDWSFSMVTRDPIDRFVSGFVDRCVRLQQRNGTTQCNGCGLNMTCFIETEYKHLMEISFKRKTHRTMEDAHFFPQVWHCDLNEEVEFFEFIQYSSNADDNLMPQFDDLLQRQKVPRRSRDFIRNQLVYQKSSHSTTGTPAKRLMKSPYLLEFIVKMFYYDFLQFHYELPQGF</sequence>
<gene>
    <name evidence="1" type="ORF">GCK72_024134</name>
</gene>
<dbReference type="GO" id="GO:0050650">
    <property type="term" value="P:chondroitin sulfate proteoglycan biosynthetic process"/>
    <property type="evidence" value="ECO:0007669"/>
    <property type="project" value="InterPro"/>
</dbReference>
<dbReference type="Proteomes" id="UP000483820">
    <property type="component" value="Chromosome X"/>
</dbReference>
<dbReference type="GO" id="GO:1902884">
    <property type="term" value="P:positive regulation of response to oxidative stress"/>
    <property type="evidence" value="ECO:0007669"/>
    <property type="project" value="InterPro"/>
</dbReference>
<name>A0A6A5FYC0_CAERE</name>
<dbReference type="AlphaFoldDB" id="A0A6A5FYC0"/>
<dbReference type="EMBL" id="WUAV01000006">
    <property type="protein sequence ID" value="KAF1747668.1"/>
    <property type="molecule type" value="Genomic_DNA"/>
</dbReference>